<keyword evidence="2" id="KW-1185">Reference proteome</keyword>
<proteinExistence type="predicted"/>
<dbReference type="AlphaFoldDB" id="A0A3B7MCP8"/>
<dbReference type="EMBL" id="CP032152">
    <property type="protein sequence ID" value="AXY67375.1"/>
    <property type="molecule type" value="Genomic_DNA"/>
</dbReference>
<name>A0A3B7MCP8_9CYAN</name>
<dbReference type="KEGG" id="tsq:D3A95_02050"/>
<dbReference type="Proteomes" id="UP000261812">
    <property type="component" value="Chromosome"/>
</dbReference>
<sequence length="254" mass="29096">MSYSNQISKHLGLHQTHQGQIHIDYLIVPETYPKDLFSASPQLIREDLDKYKTNLIPVIIRPVTTPEGDTAYEVIFGKEVVEFARELGINQLWASRIELEDEEVLTFQERLKSILQINSQNGSSYLQTPEGSNLVNQDSQSFMTLFNEFQKSFNDQIKPIIDRLEKIAQELDEFKRNFAELKQGIPRKTKLNSPVSINRCKKAENLTKRVLGLKVEEAEKIIQQIQKGTKFKSADELKAIAPSGRWDEVSISFG</sequence>
<accession>A0A3B7MCP8</accession>
<evidence type="ECO:0000313" key="1">
    <source>
        <dbReference type="EMBL" id="AXY67375.1"/>
    </source>
</evidence>
<protein>
    <recommendedName>
        <fullName evidence="3">ParB N-terminal domain-containing protein</fullName>
    </recommendedName>
</protein>
<evidence type="ECO:0000313" key="2">
    <source>
        <dbReference type="Proteomes" id="UP000261812"/>
    </source>
</evidence>
<reference evidence="2" key="1">
    <citation type="submission" date="2018-09" db="EMBL/GenBank/DDBJ databases">
        <title>Complete genome sequence of thermophilic cyanobacteria strain Thermosynechococcus elongatus PKUAC-SCTE542.</title>
        <authorList>
            <person name="Liang Y."/>
            <person name="Tang J."/>
            <person name="Daroch M."/>
        </authorList>
    </citation>
    <scope>NUCLEOTIDE SEQUENCE [LARGE SCALE GENOMIC DNA]</scope>
    <source>
        <strain evidence="2">E542</strain>
    </source>
</reference>
<evidence type="ECO:0008006" key="3">
    <source>
        <dbReference type="Google" id="ProtNLM"/>
    </source>
</evidence>
<dbReference type="RefSeq" id="WP_181495924.1">
    <property type="nucleotide sequence ID" value="NZ_CP032152.1"/>
</dbReference>
<organism evidence="1 2">
    <name type="scientific">Thermosynechococcus sichuanensis E542</name>
    <dbReference type="NCBI Taxonomy" id="2016101"/>
    <lineage>
        <taxon>Bacteria</taxon>
        <taxon>Bacillati</taxon>
        <taxon>Cyanobacteriota</taxon>
        <taxon>Cyanophyceae</taxon>
        <taxon>Acaryochloridales</taxon>
        <taxon>Thermosynechococcaceae</taxon>
        <taxon>Thermosynechococcus</taxon>
        <taxon>Thermosynechococcus sichuanensis</taxon>
    </lineage>
</organism>
<gene>
    <name evidence="1" type="ORF">D3A95_02050</name>
</gene>